<feature type="region of interest" description="Disordered" evidence="6">
    <location>
        <begin position="234"/>
        <end position="260"/>
    </location>
</feature>
<protein>
    <submittedName>
        <fullName evidence="8">MFS family permease</fullName>
    </submittedName>
</protein>
<keyword evidence="3 7" id="KW-0812">Transmembrane</keyword>
<proteinExistence type="predicted"/>
<evidence type="ECO:0000256" key="3">
    <source>
        <dbReference type="ARBA" id="ARBA00022692"/>
    </source>
</evidence>
<feature type="transmembrane region" description="Helical" evidence="7">
    <location>
        <begin position="313"/>
        <end position="331"/>
    </location>
</feature>
<accession>A0ABS2LVF2</accession>
<feature type="compositionally biased region" description="Acidic residues" evidence="6">
    <location>
        <begin position="464"/>
        <end position="479"/>
    </location>
</feature>
<evidence type="ECO:0000256" key="1">
    <source>
        <dbReference type="ARBA" id="ARBA00004651"/>
    </source>
</evidence>
<feature type="transmembrane region" description="Helical" evidence="7">
    <location>
        <begin position="269"/>
        <end position="293"/>
    </location>
</feature>
<feature type="transmembrane region" description="Helical" evidence="7">
    <location>
        <begin position="61"/>
        <end position="82"/>
    </location>
</feature>
<feature type="compositionally biased region" description="Basic and acidic residues" evidence="6">
    <location>
        <begin position="527"/>
        <end position="538"/>
    </location>
</feature>
<dbReference type="PANTHER" id="PTHR23513:SF18">
    <property type="entry name" value="INTEGRAL MEMBRANE PROTEIN"/>
    <property type="match status" value="1"/>
</dbReference>
<keyword evidence="4 7" id="KW-1133">Transmembrane helix</keyword>
<dbReference type="Proteomes" id="UP000764837">
    <property type="component" value="Unassembled WGS sequence"/>
</dbReference>
<feature type="transmembrane region" description="Helical" evidence="7">
    <location>
        <begin position="94"/>
        <end position="112"/>
    </location>
</feature>
<comment type="subcellular location">
    <subcellularLocation>
        <location evidence="1">Cell membrane</location>
        <topology evidence="1">Multi-pass membrane protein</topology>
    </subcellularLocation>
</comment>
<evidence type="ECO:0000256" key="2">
    <source>
        <dbReference type="ARBA" id="ARBA00022475"/>
    </source>
</evidence>
<sequence>MPSYSRSGRSVLGRTVGTSIRAVRLLLRGSVGSGRWVTRRAGRARTRGAGGEVGMIRLFDLHAVSCAGDTLIAIGLAGTIFFNVPLGEARSKVALYLLVTMVPFAMLAPVVGPLLDHFRHGRRYALAATMLGRAFLAWLISDYIHGFGLYPAAFGVLALSRAYGVARSAAVPRLLPEGLGLSQVGARASVYGTVAGALVAPIGLAAFWFGPQWPLRVASVIFLIGMVISLRLPPKADSEPPERVPRPLRALGRRRGDRPLGRGRPAGRVVIATLIGAATLRAVYGFLLLFLAFAIKKGDLTTVVFGRDLGAEWALGAVGAALAVGSFLATAVGTRLRIHRPTAIQSSSMIILAGVAVLAVIQFSLLMVALLCLVAALVSGVAKLAVDASIQERIPERLRASSFAHSETVLMLAFVAGGGLGLVPFNGRMGIAVAAGVGVLAAIRGVLVATRLRGEKLAGRPLGDDELTEDELTEDEPPDEPGASAPTSPAPTQTGSPHYEEPGLTPPGYHIYRPSSAVGGPGGGADDETRRESPGSLS</sequence>
<dbReference type="PANTHER" id="PTHR23513">
    <property type="entry name" value="INTEGRAL MEMBRANE EFFLUX PROTEIN-RELATED"/>
    <property type="match status" value="1"/>
</dbReference>
<dbReference type="Pfam" id="PF07690">
    <property type="entry name" value="MFS_1"/>
    <property type="match status" value="1"/>
</dbReference>
<evidence type="ECO:0000313" key="8">
    <source>
        <dbReference type="EMBL" id="MBM7492156.1"/>
    </source>
</evidence>
<dbReference type="EMBL" id="JAFBBP010000001">
    <property type="protein sequence ID" value="MBM7492156.1"/>
    <property type="molecule type" value="Genomic_DNA"/>
</dbReference>
<evidence type="ECO:0000256" key="5">
    <source>
        <dbReference type="ARBA" id="ARBA00023136"/>
    </source>
</evidence>
<feature type="region of interest" description="Disordered" evidence="6">
    <location>
        <begin position="459"/>
        <end position="538"/>
    </location>
</feature>
<keyword evidence="9" id="KW-1185">Reference proteome</keyword>
<keyword evidence="2" id="KW-1003">Cell membrane</keyword>
<feature type="transmembrane region" description="Helical" evidence="7">
    <location>
        <begin position="215"/>
        <end position="233"/>
    </location>
</feature>
<keyword evidence="5 7" id="KW-0472">Membrane</keyword>
<dbReference type="InterPro" id="IPR011701">
    <property type="entry name" value="MFS"/>
</dbReference>
<evidence type="ECO:0000256" key="7">
    <source>
        <dbReference type="SAM" id="Phobius"/>
    </source>
</evidence>
<comment type="caution">
    <text evidence="8">The sequence shown here is derived from an EMBL/GenBank/DDBJ whole genome shotgun (WGS) entry which is preliminary data.</text>
</comment>
<dbReference type="SUPFAM" id="SSF103473">
    <property type="entry name" value="MFS general substrate transporter"/>
    <property type="match status" value="1"/>
</dbReference>
<dbReference type="Gene3D" id="1.20.1250.20">
    <property type="entry name" value="MFS general substrate transporter like domains"/>
    <property type="match status" value="1"/>
</dbReference>
<organism evidence="8 9">
    <name type="scientific">Micromonospora luteifusca</name>
    <dbReference type="NCBI Taxonomy" id="709860"/>
    <lineage>
        <taxon>Bacteria</taxon>
        <taxon>Bacillati</taxon>
        <taxon>Actinomycetota</taxon>
        <taxon>Actinomycetes</taxon>
        <taxon>Micromonosporales</taxon>
        <taxon>Micromonosporaceae</taxon>
        <taxon>Micromonospora</taxon>
    </lineage>
</organism>
<feature type="compositionally biased region" description="Basic and acidic residues" evidence="6">
    <location>
        <begin position="234"/>
        <end position="245"/>
    </location>
</feature>
<feature type="transmembrane region" description="Helical" evidence="7">
    <location>
        <begin position="431"/>
        <end position="450"/>
    </location>
</feature>
<gene>
    <name evidence="8" type="ORF">JOD64_003378</name>
</gene>
<evidence type="ECO:0000256" key="6">
    <source>
        <dbReference type="SAM" id="MobiDB-lite"/>
    </source>
</evidence>
<dbReference type="InterPro" id="IPR036259">
    <property type="entry name" value="MFS_trans_sf"/>
</dbReference>
<dbReference type="RefSeq" id="WP_204943084.1">
    <property type="nucleotide sequence ID" value="NZ_JAFBBP010000001.1"/>
</dbReference>
<feature type="transmembrane region" description="Helical" evidence="7">
    <location>
        <begin position="407"/>
        <end position="425"/>
    </location>
</feature>
<feature type="transmembrane region" description="Helical" evidence="7">
    <location>
        <begin position="188"/>
        <end position="209"/>
    </location>
</feature>
<evidence type="ECO:0000256" key="4">
    <source>
        <dbReference type="ARBA" id="ARBA00022989"/>
    </source>
</evidence>
<name>A0ABS2LVF2_9ACTN</name>
<evidence type="ECO:0000313" key="9">
    <source>
        <dbReference type="Proteomes" id="UP000764837"/>
    </source>
</evidence>
<feature type="compositionally biased region" description="Low complexity" evidence="6">
    <location>
        <begin position="481"/>
        <end position="497"/>
    </location>
</feature>
<reference evidence="8 9" key="1">
    <citation type="submission" date="2021-01" db="EMBL/GenBank/DDBJ databases">
        <title>Sequencing the genomes of 1000 actinobacteria strains.</title>
        <authorList>
            <person name="Klenk H.-P."/>
        </authorList>
    </citation>
    <scope>NUCLEOTIDE SEQUENCE [LARGE SCALE GENOMIC DNA]</scope>
    <source>
        <strain evidence="8 9">DSM 100204</strain>
    </source>
</reference>
<feature type="transmembrane region" description="Helical" evidence="7">
    <location>
        <begin position="367"/>
        <end position="386"/>
    </location>
</feature>